<evidence type="ECO:0008006" key="3">
    <source>
        <dbReference type="Google" id="ProtNLM"/>
    </source>
</evidence>
<accession>U4TIZ4</accession>
<dbReference type="OrthoDB" id="2146076at2"/>
<proteinExistence type="predicted"/>
<protein>
    <recommendedName>
        <fullName evidence="3">LXG domain-containing protein</fullName>
    </recommendedName>
</protein>
<evidence type="ECO:0000313" key="2">
    <source>
        <dbReference type="Proteomes" id="UP000030647"/>
    </source>
</evidence>
<dbReference type="Proteomes" id="UP000030647">
    <property type="component" value="Unassembled WGS sequence"/>
</dbReference>
<dbReference type="RefSeq" id="WP_022530553.1">
    <property type="nucleotide sequence ID" value="NZ_KI271603.1"/>
</dbReference>
<dbReference type="AlphaFoldDB" id="U4TIZ4"/>
<organism evidence="1 2">
    <name type="scientific">Schleiferilactobacillus shenzhenensis LY-73</name>
    <dbReference type="NCBI Taxonomy" id="1231336"/>
    <lineage>
        <taxon>Bacteria</taxon>
        <taxon>Bacillati</taxon>
        <taxon>Bacillota</taxon>
        <taxon>Bacilli</taxon>
        <taxon>Lactobacillales</taxon>
        <taxon>Lactobacillaceae</taxon>
        <taxon>Schleiferilactobacillus</taxon>
    </lineage>
</organism>
<reference evidence="2" key="1">
    <citation type="journal article" date="2013" name="Genome Announc.">
        <title>Whole-Genome Sequencing of Lactobacillus shenzhenensis Strain LY-73T.</title>
        <authorList>
            <person name="Lin Z."/>
            <person name="Liu Z."/>
            <person name="Yang R."/>
            <person name="Zou Y."/>
            <person name="Wan D."/>
            <person name="Chen J."/>
            <person name="Guo M."/>
            <person name="Zhao J."/>
            <person name="Fang C."/>
            <person name="Yang R."/>
            <person name="Liu F."/>
        </authorList>
    </citation>
    <scope>NUCLEOTIDE SEQUENCE [LARGE SCALE GENOMIC DNA]</scope>
    <source>
        <strain evidence="2">LY-73</strain>
    </source>
</reference>
<keyword evidence="2" id="KW-1185">Reference proteome</keyword>
<dbReference type="HOGENOM" id="CLU_147330_1_0_9"/>
<dbReference type="EMBL" id="KI271603">
    <property type="protein sequence ID" value="ERL64179.1"/>
    <property type="molecule type" value="Genomic_DNA"/>
</dbReference>
<gene>
    <name evidence="1" type="ORF">L248_1545</name>
</gene>
<evidence type="ECO:0000313" key="1">
    <source>
        <dbReference type="EMBL" id="ERL64179.1"/>
    </source>
</evidence>
<dbReference type="eggNOG" id="ENOG50331U3">
    <property type="taxonomic scope" value="Bacteria"/>
</dbReference>
<sequence length="144" mass="16124">MVKAQQKYLFYAKTINDVVEGITDIQEKMDPDYQQVKNAINDDTVGDIPEDKYFSIIENFTKGTNGYRDLETKLEKSTVPARLMGNHHLLVGAFKAFVAGCQAMIDSMHDDRTVDVKAFQAAEAAQDKATDDIGKYLGRVDQLV</sequence>
<name>U4TIZ4_9LACO</name>
<dbReference type="STRING" id="1231336.L248_1545"/>